<keyword evidence="1" id="KW-0614">Plasmid</keyword>
<evidence type="ECO:0000313" key="1">
    <source>
        <dbReference type="EMBL" id="BAY59816.1"/>
    </source>
</evidence>
<keyword evidence="2" id="KW-1185">Reference proteome</keyword>
<name>A0A1Z4JSZ6_LEPBY</name>
<gene>
    <name evidence="1" type="ORF">NIES2135_66930</name>
</gene>
<dbReference type="EMBL" id="AP018205">
    <property type="protein sequence ID" value="BAY59816.1"/>
    <property type="molecule type" value="Genomic_DNA"/>
</dbReference>
<dbReference type="AlphaFoldDB" id="A0A1Z4JSZ6"/>
<evidence type="ECO:0000313" key="2">
    <source>
        <dbReference type="Proteomes" id="UP000217895"/>
    </source>
</evidence>
<proteinExistence type="predicted"/>
<organism evidence="1 2">
    <name type="scientific">Leptolyngbya boryana NIES-2135</name>
    <dbReference type="NCBI Taxonomy" id="1973484"/>
    <lineage>
        <taxon>Bacteria</taxon>
        <taxon>Bacillati</taxon>
        <taxon>Cyanobacteriota</taxon>
        <taxon>Cyanophyceae</taxon>
        <taxon>Leptolyngbyales</taxon>
        <taxon>Leptolyngbyaceae</taxon>
        <taxon>Leptolyngbya group</taxon>
        <taxon>Leptolyngbya</taxon>
    </lineage>
</organism>
<accession>A0A1Z4JSZ6</accession>
<sequence>MTNFSMPLAHSIPEAARFDCATIDQLVQVTVCRYHSAPEVACAWYALLGTLALRHLYPKSQYSFYAGTFEIFTSPDPDGSGAWYALCFDAHHPLIPDLEFHCWIAHPDPGQCTYTEIIDFSARHLETRAREFGILWNRDSIPDFIWTDLAGLEQLKVRQLRPIAELTDRLSRSLMQDLAFRQAWQVLKTLLKEQALLDSLARGQ</sequence>
<dbReference type="Proteomes" id="UP000217895">
    <property type="component" value="Plasmid Plasmid2 dna"/>
</dbReference>
<protein>
    <submittedName>
        <fullName evidence="1">Uncharacterized protein</fullName>
    </submittedName>
</protein>
<reference evidence="1 2" key="1">
    <citation type="submission" date="2017-06" db="EMBL/GenBank/DDBJ databases">
        <title>Genome sequencing of cyanobaciteial culture collection at National Institute for Environmental Studies (NIES).</title>
        <authorList>
            <person name="Hirose Y."/>
            <person name="Shimura Y."/>
            <person name="Fujisawa T."/>
            <person name="Nakamura Y."/>
            <person name="Kawachi M."/>
        </authorList>
    </citation>
    <scope>NUCLEOTIDE SEQUENCE [LARGE SCALE GENOMIC DNA]</scope>
    <source>
        <strain evidence="1 2">NIES-2135</strain>
        <plasmid evidence="2">Plasmid Plasmid2 dna</plasmid>
    </source>
</reference>
<geneLocation type="plasmid" evidence="1">
    <name>plasmid2</name>
</geneLocation>